<keyword evidence="5" id="KW-1185">Reference proteome</keyword>
<keyword evidence="1" id="KW-0812">Transmembrane</keyword>
<dbReference type="Gene3D" id="3.55.50.30">
    <property type="match status" value="1"/>
</dbReference>
<protein>
    <recommendedName>
        <fullName evidence="6">Iron dicitrate transporter FecR</fullName>
    </recommendedName>
</protein>
<evidence type="ECO:0000259" key="2">
    <source>
        <dbReference type="Pfam" id="PF04773"/>
    </source>
</evidence>
<organism evidence="4 5">
    <name type="scientific">Chitinophaga cymbidii</name>
    <dbReference type="NCBI Taxonomy" id="1096750"/>
    <lineage>
        <taxon>Bacteria</taxon>
        <taxon>Pseudomonadati</taxon>
        <taxon>Bacteroidota</taxon>
        <taxon>Chitinophagia</taxon>
        <taxon>Chitinophagales</taxon>
        <taxon>Chitinophagaceae</taxon>
        <taxon>Chitinophaga</taxon>
    </lineage>
</organism>
<dbReference type="Gene3D" id="2.60.120.1440">
    <property type="match status" value="1"/>
</dbReference>
<dbReference type="PANTHER" id="PTHR30273">
    <property type="entry name" value="PERIPLASMIC SIGNAL SENSOR AND SIGMA FACTOR ACTIVATOR FECR-RELATED"/>
    <property type="match status" value="1"/>
</dbReference>
<evidence type="ECO:0008006" key="6">
    <source>
        <dbReference type="Google" id="ProtNLM"/>
    </source>
</evidence>
<dbReference type="Pfam" id="PF16344">
    <property type="entry name" value="FecR_C"/>
    <property type="match status" value="1"/>
</dbReference>
<evidence type="ECO:0000313" key="4">
    <source>
        <dbReference type="EMBL" id="GEP98939.1"/>
    </source>
</evidence>
<accession>A0A512RTB8</accession>
<reference evidence="4 5" key="1">
    <citation type="submission" date="2019-07" db="EMBL/GenBank/DDBJ databases">
        <title>Whole genome shotgun sequence of Chitinophaga cymbidii NBRC 109752.</title>
        <authorList>
            <person name="Hosoyama A."/>
            <person name="Uohara A."/>
            <person name="Ohji S."/>
            <person name="Ichikawa N."/>
        </authorList>
    </citation>
    <scope>NUCLEOTIDE SEQUENCE [LARGE SCALE GENOMIC DNA]</scope>
    <source>
        <strain evidence="4 5">NBRC 109752</strain>
    </source>
</reference>
<feature type="transmembrane region" description="Helical" evidence="1">
    <location>
        <begin position="69"/>
        <end position="87"/>
    </location>
</feature>
<gene>
    <name evidence="4" type="ORF">CCY01nite_51990</name>
</gene>
<dbReference type="InterPro" id="IPR032508">
    <property type="entry name" value="FecR_C"/>
</dbReference>
<sequence>MMEKRNAAELLEKYNAGTATEEERAWVETWYARFEDKVTEVPAEQVAAAEQESRRAFERRPRISTWPRIAAAACLLAAVCTLAYFITRQPADAPPAIVRQPVQDVAPGGNKAVLTLANGQQIVLDDAQNGQLASQSGITITKASNGQIVYTAGKGNTAQKIPEINTITTPKGGQYQVVLPDGTRVWLNAASSLKYPAMFSGMQRQVELAGEAYFEVAHDRARPFRVISAAGSAGEQVVEVLGTHFNINAYEDEAGTKTTLLEGAVKVRTASGKDALLKPGQQSTSGGRDLRIENVDTDGAVAWKNGYFLFTDEDLAGIMRKVSRWYDVEIEYKENALLTKRFSGTVSRYKNVSQVIKVLELTKAAKFNIEGKKIIVSQ</sequence>
<dbReference type="Proteomes" id="UP000321436">
    <property type="component" value="Unassembled WGS sequence"/>
</dbReference>
<dbReference type="PANTHER" id="PTHR30273:SF2">
    <property type="entry name" value="PROTEIN FECR"/>
    <property type="match status" value="1"/>
</dbReference>
<dbReference type="OrthoDB" id="629393at2"/>
<keyword evidence="1" id="KW-1133">Transmembrane helix</keyword>
<proteinExistence type="predicted"/>
<feature type="domain" description="Protein FecR C-terminal" evidence="3">
    <location>
        <begin position="307"/>
        <end position="376"/>
    </location>
</feature>
<dbReference type="EMBL" id="BKAU01000010">
    <property type="protein sequence ID" value="GEP98939.1"/>
    <property type="molecule type" value="Genomic_DNA"/>
</dbReference>
<dbReference type="InterPro" id="IPR006860">
    <property type="entry name" value="FecR"/>
</dbReference>
<feature type="domain" description="FecR protein" evidence="2">
    <location>
        <begin position="166"/>
        <end position="266"/>
    </location>
</feature>
<dbReference type="GO" id="GO:0016989">
    <property type="term" value="F:sigma factor antagonist activity"/>
    <property type="evidence" value="ECO:0007669"/>
    <property type="project" value="TreeGrafter"/>
</dbReference>
<name>A0A512RTB8_9BACT</name>
<evidence type="ECO:0000256" key="1">
    <source>
        <dbReference type="SAM" id="Phobius"/>
    </source>
</evidence>
<dbReference type="PIRSF" id="PIRSF018266">
    <property type="entry name" value="FecR"/>
    <property type="match status" value="1"/>
</dbReference>
<dbReference type="AlphaFoldDB" id="A0A512RTB8"/>
<comment type="caution">
    <text evidence="4">The sequence shown here is derived from an EMBL/GenBank/DDBJ whole genome shotgun (WGS) entry which is preliminary data.</text>
</comment>
<dbReference type="InterPro" id="IPR012373">
    <property type="entry name" value="Ferrdict_sens_TM"/>
</dbReference>
<evidence type="ECO:0000313" key="5">
    <source>
        <dbReference type="Proteomes" id="UP000321436"/>
    </source>
</evidence>
<evidence type="ECO:0000259" key="3">
    <source>
        <dbReference type="Pfam" id="PF16344"/>
    </source>
</evidence>
<dbReference type="Pfam" id="PF04773">
    <property type="entry name" value="FecR"/>
    <property type="match status" value="1"/>
</dbReference>
<keyword evidence="1" id="KW-0472">Membrane</keyword>